<feature type="compositionally biased region" description="Basic and acidic residues" evidence="1">
    <location>
        <begin position="377"/>
        <end position="390"/>
    </location>
</feature>
<feature type="region of interest" description="Disordered" evidence="1">
    <location>
        <begin position="370"/>
        <end position="403"/>
    </location>
</feature>
<feature type="transmembrane region" description="Helical" evidence="2">
    <location>
        <begin position="441"/>
        <end position="463"/>
    </location>
</feature>
<keyword evidence="2" id="KW-0812">Transmembrane</keyword>
<evidence type="ECO:0000256" key="1">
    <source>
        <dbReference type="SAM" id="MobiDB-lite"/>
    </source>
</evidence>
<dbReference type="Pfam" id="PF06022">
    <property type="entry name" value="Cir_Bir_Yir"/>
    <property type="match status" value="1"/>
</dbReference>
<keyword evidence="2" id="KW-0472">Membrane</keyword>
<gene>
    <name evidence="3" type="ORF">PCHDK_000556200</name>
</gene>
<dbReference type="InterPro" id="IPR006477">
    <property type="entry name" value="Yir_bir_cir"/>
</dbReference>
<name>A0A1D3LB63_PLACE</name>
<dbReference type="EMBL" id="FMIO01000532">
    <property type="protein sequence ID" value="SCL97663.1"/>
    <property type="molecule type" value="Genomic_DNA"/>
</dbReference>
<sequence length="600" mass="69499">MDKNVCNLFIKVDNLFNNGNVKENAFNIPYTNFCPKGGCNTNYDRIGALCDYLLTELPKLSNKPKGGNDNGNQNYELVFMWLADKFLKITHDISFSLNDYYEDFLVNHKDKFNYWDKLDNIKYLKDSNLSIMSAFYYLFKNICNALVENDISKFDLKKFKKFDYEHYRKYNLINSQAYDCYAYIKLLADLKKKYDEYRNLAIKQIPKDQRDSVNFLTCPEINNKDNQAELKFQSNGCKQLHLFFGQPRKKPIPKTPPSYPKSPSNDLQNQKGEANKPTNNTEKDKEPPKDPNNSTKKESQPSIIGEELNIEKIRDYSVKIFKTYSPLFNNTVTRIENYMHDMVISNFNDMVGKTAKYLKVIQAVKIPQKQNKVVNHQQKESEKSKKEKVEPSTSSQTTEKATVSSDGISSKVVDNLGNNVMRLSGNIEKLLSFKFEGYKGATMAFIAVSIPIVLAIMYKYLYYGCGKTSKKKKIVKKIINSHNEKRKIKKIINPIDGKRTLKTVINPVAVKNTTNTITSPNYEEKNVKTIINSDYGEKRTIVIINSYDEKNIMIQNIKSHSPKITLLNTYKHIYVNPAPFINLFFLLIFFVYKRKYDSLK</sequence>
<feature type="compositionally biased region" description="Polar residues" evidence="1">
    <location>
        <begin position="265"/>
        <end position="280"/>
    </location>
</feature>
<feature type="compositionally biased region" description="Basic and acidic residues" evidence="1">
    <location>
        <begin position="281"/>
        <end position="299"/>
    </location>
</feature>
<proteinExistence type="predicted"/>
<feature type="transmembrane region" description="Helical" evidence="2">
    <location>
        <begin position="573"/>
        <end position="592"/>
    </location>
</feature>
<dbReference type="AlphaFoldDB" id="A0A1D3LB63"/>
<feature type="region of interest" description="Disordered" evidence="1">
    <location>
        <begin position="247"/>
        <end position="303"/>
    </location>
</feature>
<reference evidence="3 4" key="1">
    <citation type="submission" date="2016-08" db="EMBL/GenBank/DDBJ databases">
        <authorList>
            <consortium name="Pathogen Informatics"/>
        </authorList>
    </citation>
    <scope>NUCLEOTIDE SEQUENCE [LARGE SCALE GENOMIC DNA]</scope>
    <source>
        <strain evidence="3 4">DK</strain>
    </source>
</reference>
<accession>A0A1D3LB63</accession>
<organism evidence="3 4">
    <name type="scientific">Plasmodium chabaudi adami</name>
    <dbReference type="NCBI Taxonomy" id="5826"/>
    <lineage>
        <taxon>Eukaryota</taxon>
        <taxon>Sar</taxon>
        <taxon>Alveolata</taxon>
        <taxon>Apicomplexa</taxon>
        <taxon>Aconoidasida</taxon>
        <taxon>Haemosporida</taxon>
        <taxon>Plasmodiidae</taxon>
        <taxon>Plasmodium</taxon>
        <taxon>Plasmodium (Vinckeia)</taxon>
    </lineage>
</organism>
<evidence type="ECO:0000313" key="4">
    <source>
        <dbReference type="Proteomes" id="UP000195879"/>
    </source>
</evidence>
<evidence type="ECO:0000256" key="2">
    <source>
        <dbReference type="SAM" id="Phobius"/>
    </source>
</evidence>
<evidence type="ECO:0000313" key="3">
    <source>
        <dbReference type="EMBL" id="SCL97663.1"/>
    </source>
</evidence>
<protein>
    <submittedName>
        <fullName evidence="3">Plasmodium variant antigen protein Cir/Yir/Bir, putative</fullName>
    </submittedName>
</protein>
<dbReference type="Proteomes" id="UP000195879">
    <property type="component" value="Unassembled WGS sequence"/>
</dbReference>
<keyword evidence="2" id="KW-1133">Transmembrane helix</keyword>